<dbReference type="AlphaFoldDB" id="A0A9Q1EN13"/>
<evidence type="ECO:0000313" key="2">
    <source>
        <dbReference type="EMBL" id="KAJ8341802.1"/>
    </source>
</evidence>
<protein>
    <submittedName>
        <fullName evidence="2">Uncharacterized protein</fullName>
    </submittedName>
</protein>
<organism evidence="2 3">
    <name type="scientific">Synaphobranchus kaupii</name>
    <name type="common">Kaup's arrowtooth eel</name>
    <dbReference type="NCBI Taxonomy" id="118154"/>
    <lineage>
        <taxon>Eukaryota</taxon>
        <taxon>Metazoa</taxon>
        <taxon>Chordata</taxon>
        <taxon>Craniata</taxon>
        <taxon>Vertebrata</taxon>
        <taxon>Euteleostomi</taxon>
        <taxon>Actinopterygii</taxon>
        <taxon>Neopterygii</taxon>
        <taxon>Teleostei</taxon>
        <taxon>Anguilliformes</taxon>
        <taxon>Synaphobranchidae</taxon>
        <taxon>Synaphobranchus</taxon>
    </lineage>
</organism>
<dbReference type="Proteomes" id="UP001152622">
    <property type="component" value="Chromosome 15"/>
</dbReference>
<comment type="caution">
    <text evidence="2">The sequence shown here is derived from an EMBL/GenBank/DDBJ whole genome shotgun (WGS) entry which is preliminary data.</text>
</comment>
<feature type="compositionally biased region" description="Polar residues" evidence="1">
    <location>
        <begin position="228"/>
        <end position="238"/>
    </location>
</feature>
<keyword evidence="3" id="KW-1185">Reference proteome</keyword>
<sequence>MAAKPRDVLNRVPRSSFCAPEWEAAGVTQARVSSAAAVAVKPFIGIDWSSPSLSGNASMRAVQITLFFIQLPSAGFCMCGWSTCLLPPGLCDPQSQVVLRPEFRRGAPFNNLSCLLQAPPPNAGTCQLSAAAPVCQTARGARQPAVDRGRQRGLLPRRRGADVPGNGGISGPLRRPGPNQRAPSGKAGREAGLFSSAARSLAPSRRESEPKNERGQADLLRRRRSQGLEPSTGTGPFR</sequence>
<accession>A0A9Q1EN13</accession>
<dbReference type="EMBL" id="JAINUF010000015">
    <property type="protein sequence ID" value="KAJ8341802.1"/>
    <property type="molecule type" value="Genomic_DNA"/>
</dbReference>
<proteinExistence type="predicted"/>
<name>A0A9Q1EN13_SYNKA</name>
<evidence type="ECO:0000256" key="1">
    <source>
        <dbReference type="SAM" id="MobiDB-lite"/>
    </source>
</evidence>
<feature type="compositionally biased region" description="Basic and acidic residues" evidence="1">
    <location>
        <begin position="204"/>
        <end position="220"/>
    </location>
</feature>
<reference evidence="2" key="1">
    <citation type="journal article" date="2023" name="Science">
        <title>Genome structures resolve the early diversification of teleost fishes.</title>
        <authorList>
            <person name="Parey E."/>
            <person name="Louis A."/>
            <person name="Montfort J."/>
            <person name="Bouchez O."/>
            <person name="Roques C."/>
            <person name="Iampietro C."/>
            <person name="Lluch J."/>
            <person name="Castinel A."/>
            <person name="Donnadieu C."/>
            <person name="Desvignes T."/>
            <person name="Floi Bucao C."/>
            <person name="Jouanno E."/>
            <person name="Wen M."/>
            <person name="Mejri S."/>
            <person name="Dirks R."/>
            <person name="Jansen H."/>
            <person name="Henkel C."/>
            <person name="Chen W.J."/>
            <person name="Zahm M."/>
            <person name="Cabau C."/>
            <person name="Klopp C."/>
            <person name="Thompson A.W."/>
            <person name="Robinson-Rechavi M."/>
            <person name="Braasch I."/>
            <person name="Lecointre G."/>
            <person name="Bobe J."/>
            <person name="Postlethwait J.H."/>
            <person name="Berthelot C."/>
            <person name="Roest Crollius H."/>
            <person name="Guiguen Y."/>
        </authorList>
    </citation>
    <scope>NUCLEOTIDE SEQUENCE</scope>
    <source>
        <strain evidence="2">WJC10195</strain>
    </source>
</reference>
<feature type="region of interest" description="Disordered" evidence="1">
    <location>
        <begin position="138"/>
        <end position="238"/>
    </location>
</feature>
<evidence type="ECO:0000313" key="3">
    <source>
        <dbReference type="Proteomes" id="UP001152622"/>
    </source>
</evidence>
<gene>
    <name evidence="2" type="ORF">SKAU_G00340930</name>
</gene>